<reference evidence="2 3" key="1">
    <citation type="submission" date="2018-03" db="EMBL/GenBank/DDBJ databases">
        <title>Mesoflavibacter sp. HG37 and Mesoflavibacter sp. HG96 sp.nov., two marine bacteria isolated from seawater of Western Pacific Ocean.</title>
        <authorList>
            <person name="Cheng H."/>
            <person name="Wu Y.-H."/>
            <person name="Guo L.-L."/>
            <person name="Xu X.-W."/>
        </authorList>
    </citation>
    <scope>NUCLEOTIDE SEQUENCE [LARGE SCALE GENOMIC DNA]</scope>
    <source>
        <strain evidence="2 3">KCTC 42117</strain>
    </source>
</reference>
<feature type="compositionally biased region" description="Polar residues" evidence="1">
    <location>
        <begin position="1"/>
        <end position="17"/>
    </location>
</feature>
<feature type="region of interest" description="Disordered" evidence="1">
    <location>
        <begin position="1"/>
        <end position="27"/>
    </location>
</feature>
<evidence type="ECO:0000256" key="1">
    <source>
        <dbReference type="SAM" id="MobiDB-lite"/>
    </source>
</evidence>
<organism evidence="2 3">
    <name type="scientific">Mesoflavibacter zeaxanthinifaciens subsp. sabulilitoris</name>
    <dbReference type="NCBI Taxonomy" id="1520893"/>
    <lineage>
        <taxon>Bacteria</taxon>
        <taxon>Pseudomonadati</taxon>
        <taxon>Bacteroidota</taxon>
        <taxon>Flavobacteriia</taxon>
        <taxon>Flavobacteriales</taxon>
        <taxon>Flavobacteriaceae</taxon>
        <taxon>Mesoflavibacter</taxon>
    </lineage>
</organism>
<keyword evidence="3" id="KW-1185">Reference proteome</keyword>
<dbReference type="AlphaFoldDB" id="A0A2T1NAJ6"/>
<gene>
    <name evidence="2" type="ORF">C7H61_09195</name>
</gene>
<accession>A0A2T1NAJ6</accession>
<evidence type="ECO:0000313" key="3">
    <source>
        <dbReference type="Proteomes" id="UP000238430"/>
    </source>
</evidence>
<sequence>MSKTDNAQNEQKQQKVSKTAETAKTTTKRYQVTAGKDTFDFSKKAEAIKKVDALKAEKVNIIKLIDTKGAEKPYVYTRRINSKSYIVKSED</sequence>
<protein>
    <submittedName>
        <fullName evidence="2">Uncharacterized protein</fullName>
    </submittedName>
</protein>
<evidence type="ECO:0000313" key="2">
    <source>
        <dbReference type="EMBL" id="PSG89123.1"/>
    </source>
</evidence>
<dbReference type="EMBL" id="PXOT01000024">
    <property type="protein sequence ID" value="PSG89123.1"/>
    <property type="molecule type" value="Genomic_DNA"/>
</dbReference>
<proteinExistence type="predicted"/>
<name>A0A2T1NAJ6_9FLAO</name>
<comment type="caution">
    <text evidence="2">The sequence shown here is derived from an EMBL/GenBank/DDBJ whole genome shotgun (WGS) entry which is preliminary data.</text>
</comment>
<dbReference type="RefSeq" id="WP_106679099.1">
    <property type="nucleotide sequence ID" value="NZ_JACHWV010000003.1"/>
</dbReference>
<dbReference type="Proteomes" id="UP000238430">
    <property type="component" value="Unassembled WGS sequence"/>
</dbReference>